<sequence>MAEHVMRATEHTFGFNIANGVARMKVECFLKDVEGGQWLSVEPPVGAKWPLFPTAQMLKDELEEKFSFYCGKKISLYRALHVNGQVRRDGDPYEDWHAINQNAAKWGVYVQVDSFEMKPGDGPSACDMRGAGNGDFGDGVYLSIYILDEKFKGWYRVELVSSLATSTVTCEELKAGILDRLKVVKSDRKIASMRVYKNNFEHVPKPTPIPTTDHIKVTGEGKNSPTFTVALNPSLKVETTEGARGLGLPGMAWERLVRSLVALARLRGYWGQLGNYLKAPESRDEIGSHRWDVSGDDGSSGSWEQVVRSAERLLEGVQIADSSSWDTSASNSLEPGRLPGSGGPPPQAAALVGSGAPSDARARAGGAPGAPRAGAEASGRVSRQARAQAVFGMAAEDAEAAAPRGAQEEPPGQCYNQELHDSGQCRPCHHFVKKGSCIDEGSCRFCHLDHQASRRMRPCKVKRERCRSMVEALQSGADGVMQRLGEISERASLQGCYVRNVITAQANATPSGNK</sequence>
<dbReference type="EMBL" id="CAUYUJ010003080">
    <property type="protein sequence ID" value="CAK0803742.1"/>
    <property type="molecule type" value="Genomic_DNA"/>
</dbReference>
<evidence type="ECO:0000256" key="2">
    <source>
        <dbReference type="SAM" id="MobiDB-lite"/>
    </source>
</evidence>
<proteinExistence type="predicted"/>
<feature type="domain" description="C3H1-type" evidence="3">
    <location>
        <begin position="427"/>
        <end position="450"/>
    </location>
</feature>
<dbReference type="Proteomes" id="UP001189429">
    <property type="component" value="Unassembled WGS sequence"/>
</dbReference>
<comment type="caution">
    <text evidence="4">The sequence shown here is derived from an EMBL/GenBank/DDBJ whole genome shotgun (WGS) entry which is preliminary data.</text>
</comment>
<evidence type="ECO:0000259" key="3">
    <source>
        <dbReference type="PROSITE" id="PS50103"/>
    </source>
</evidence>
<name>A0ABN9QIZ2_9DINO</name>
<keyword evidence="1" id="KW-0479">Metal-binding</keyword>
<gene>
    <name evidence="4" type="ORF">PCOR1329_LOCUS10803</name>
</gene>
<keyword evidence="1" id="KW-0863">Zinc-finger</keyword>
<accession>A0ABN9QIZ2</accession>
<evidence type="ECO:0000313" key="4">
    <source>
        <dbReference type="EMBL" id="CAK0803742.1"/>
    </source>
</evidence>
<feature type="zinc finger region" description="C3H1-type" evidence="1">
    <location>
        <begin position="427"/>
        <end position="450"/>
    </location>
</feature>
<reference evidence="4" key="1">
    <citation type="submission" date="2023-10" db="EMBL/GenBank/DDBJ databases">
        <authorList>
            <person name="Chen Y."/>
            <person name="Shah S."/>
            <person name="Dougan E. K."/>
            <person name="Thang M."/>
            <person name="Chan C."/>
        </authorList>
    </citation>
    <scope>NUCLEOTIDE SEQUENCE [LARGE SCALE GENOMIC DNA]</scope>
</reference>
<feature type="compositionally biased region" description="Low complexity" evidence="2">
    <location>
        <begin position="348"/>
        <end position="379"/>
    </location>
</feature>
<dbReference type="InterPro" id="IPR000571">
    <property type="entry name" value="Znf_CCCH"/>
</dbReference>
<keyword evidence="1" id="KW-0862">Zinc</keyword>
<feature type="region of interest" description="Disordered" evidence="2">
    <location>
        <begin position="319"/>
        <end position="381"/>
    </location>
</feature>
<dbReference type="InterPro" id="IPR000283">
    <property type="entry name" value="NADH_UbQ_OxRdtase_75kDa_su_CS"/>
</dbReference>
<evidence type="ECO:0000256" key="1">
    <source>
        <dbReference type="PROSITE-ProRule" id="PRU00723"/>
    </source>
</evidence>
<dbReference type="PROSITE" id="PS00641">
    <property type="entry name" value="COMPLEX1_75K_1"/>
    <property type="match status" value="1"/>
</dbReference>
<dbReference type="PROSITE" id="PS50103">
    <property type="entry name" value="ZF_C3H1"/>
    <property type="match status" value="1"/>
</dbReference>
<evidence type="ECO:0000313" key="5">
    <source>
        <dbReference type="Proteomes" id="UP001189429"/>
    </source>
</evidence>
<organism evidence="4 5">
    <name type="scientific">Prorocentrum cordatum</name>
    <dbReference type="NCBI Taxonomy" id="2364126"/>
    <lineage>
        <taxon>Eukaryota</taxon>
        <taxon>Sar</taxon>
        <taxon>Alveolata</taxon>
        <taxon>Dinophyceae</taxon>
        <taxon>Prorocentrales</taxon>
        <taxon>Prorocentraceae</taxon>
        <taxon>Prorocentrum</taxon>
    </lineage>
</organism>
<keyword evidence="5" id="KW-1185">Reference proteome</keyword>
<protein>
    <recommendedName>
        <fullName evidence="3">C3H1-type domain-containing protein</fullName>
    </recommendedName>
</protein>
<feature type="compositionally biased region" description="Low complexity" evidence="2">
    <location>
        <begin position="320"/>
        <end position="338"/>
    </location>
</feature>